<keyword evidence="1" id="KW-1133">Transmembrane helix</keyword>
<proteinExistence type="predicted"/>
<reference evidence="3" key="1">
    <citation type="submission" date="2017-09" db="EMBL/GenBank/DDBJ databases">
        <title>Depth-based differentiation of microbial function through sediment-hosted aquifers and enrichment of novel symbionts in the deep terrestrial subsurface.</title>
        <authorList>
            <person name="Probst A.J."/>
            <person name="Ladd B."/>
            <person name="Jarett J.K."/>
            <person name="Geller-Mcgrath D.E."/>
            <person name="Sieber C.M.K."/>
            <person name="Emerson J.B."/>
            <person name="Anantharaman K."/>
            <person name="Thomas B.C."/>
            <person name="Malmstrom R."/>
            <person name="Stieglmeier M."/>
            <person name="Klingl A."/>
            <person name="Woyke T."/>
            <person name="Ryan C.M."/>
            <person name="Banfield J.F."/>
        </authorList>
    </citation>
    <scope>NUCLEOTIDE SEQUENCE [LARGE SCALE GENOMIC DNA]</scope>
</reference>
<evidence type="ECO:0000313" key="2">
    <source>
        <dbReference type="EMBL" id="PIT86494.1"/>
    </source>
</evidence>
<evidence type="ECO:0000256" key="1">
    <source>
        <dbReference type="SAM" id="Phobius"/>
    </source>
</evidence>
<evidence type="ECO:0000313" key="3">
    <source>
        <dbReference type="Proteomes" id="UP000229362"/>
    </source>
</evidence>
<feature type="transmembrane region" description="Helical" evidence="1">
    <location>
        <begin position="39"/>
        <end position="64"/>
    </location>
</feature>
<keyword evidence="1" id="KW-0472">Membrane</keyword>
<dbReference type="EMBL" id="PFBZ01000121">
    <property type="protein sequence ID" value="PIT86494.1"/>
    <property type="molecule type" value="Genomic_DNA"/>
</dbReference>
<gene>
    <name evidence="2" type="ORF">COU33_02845</name>
</gene>
<accession>A0A2M6W121</accession>
<protein>
    <submittedName>
        <fullName evidence="2">Uncharacterized protein</fullName>
    </submittedName>
</protein>
<dbReference type="AlphaFoldDB" id="A0A2M6W121"/>
<organism evidence="2 3">
    <name type="scientific">Candidatus Magasanikbacteria bacterium CG10_big_fil_rev_8_21_14_0_10_43_6</name>
    <dbReference type="NCBI Taxonomy" id="1974650"/>
    <lineage>
        <taxon>Bacteria</taxon>
        <taxon>Candidatus Magasanikiibacteriota</taxon>
    </lineage>
</organism>
<keyword evidence="1" id="KW-0812">Transmembrane</keyword>
<sequence length="298" mass="34211">MKKEVSKLAQYDDPSGDFVNRDFRAGLWYVQHKLLLRKIVIGILSTWSTITIGIGLFVWAQYLFVGYWDDEDLLATHINTFQNYRAIQPAYEAVSLSYDTSKIFKSAEGRYDLYTPVTNPNRNFLAHVDFHYVFGQTDTPVQTTTLLPQSTQALIQFGFESDLYPAQARMIVDDIRWQRIDPHAIADIGGYMSERLLFSVEDFSFTRPGEAEGILTNEVAFTLVNNSVYNFWEPTFAALLKRGQSVVGVLPISEKEFRRGESRSVNIYTFAEVTQVDSIELIPLFNLFDRQEYIDIGE</sequence>
<name>A0A2M6W121_9BACT</name>
<comment type="caution">
    <text evidence="2">The sequence shown here is derived from an EMBL/GenBank/DDBJ whole genome shotgun (WGS) entry which is preliminary data.</text>
</comment>
<dbReference type="Proteomes" id="UP000229362">
    <property type="component" value="Unassembled WGS sequence"/>
</dbReference>